<name>A0ABD1T169_9LAMI</name>
<protein>
    <recommendedName>
        <fullName evidence="4">40S ribosomal protein S8</fullName>
    </recommendedName>
</protein>
<evidence type="ECO:0000256" key="1">
    <source>
        <dbReference type="ARBA" id="ARBA00005257"/>
    </source>
</evidence>
<comment type="similarity">
    <text evidence="1 4">Belongs to the eukaryotic ribosomal protein eS8 family.</text>
</comment>
<dbReference type="Proteomes" id="UP001604336">
    <property type="component" value="Unassembled WGS sequence"/>
</dbReference>
<evidence type="ECO:0000256" key="2">
    <source>
        <dbReference type="ARBA" id="ARBA00022980"/>
    </source>
</evidence>
<evidence type="ECO:0000256" key="3">
    <source>
        <dbReference type="ARBA" id="ARBA00023274"/>
    </source>
</evidence>
<comment type="caution">
    <text evidence="6">The sequence shown here is derived from an EMBL/GenBank/DDBJ whole genome shotgun (WGS) entry which is preliminary data.</text>
</comment>
<evidence type="ECO:0000256" key="4">
    <source>
        <dbReference type="RuleBase" id="RU000669"/>
    </source>
</evidence>
<dbReference type="NCBIfam" id="TIGR00307">
    <property type="entry name" value="eS8"/>
    <property type="match status" value="1"/>
</dbReference>
<keyword evidence="7" id="KW-1185">Reference proteome</keyword>
<dbReference type="PROSITE" id="PS01193">
    <property type="entry name" value="RIBOSOMAL_S8E"/>
    <property type="match status" value="1"/>
</dbReference>
<dbReference type="GO" id="GO:1990904">
    <property type="term" value="C:ribonucleoprotein complex"/>
    <property type="evidence" value="ECO:0007669"/>
    <property type="project" value="UniProtKB-KW"/>
</dbReference>
<evidence type="ECO:0000256" key="5">
    <source>
        <dbReference type="SAM" id="MobiDB-lite"/>
    </source>
</evidence>
<organism evidence="6 7">
    <name type="scientific">Abeliophyllum distichum</name>
    <dbReference type="NCBI Taxonomy" id="126358"/>
    <lineage>
        <taxon>Eukaryota</taxon>
        <taxon>Viridiplantae</taxon>
        <taxon>Streptophyta</taxon>
        <taxon>Embryophyta</taxon>
        <taxon>Tracheophyta</taxon>
        <taxon>Spermatophyta</taxon>
        <taxon>Magnoliopsida</taxon>
        <taxon>eudicotyledons</taxon>
        <taxon>Gunneridae</taxon>
        <taxon>Pentapetalae</taxon>
        <taxon>asterids</taxon>
        <taxon>lamiids</taxon>
        <taxon>Lamiales</taxon>
        <taxon>Oleaceae</taxon>
        <taxon>Forsythieae</taxon>
        <taxon>Abeliophyllum</taxon>
    </lineage>
</organism>
<dbReference type="Gene3D" id="1.10.168.20">
    <property type="entry name" value="Ribosomal protein S8e, subdomain"/>
    <property type="match status" value="1"/>
</dbReference>
<dbReference type="InterPro" id="IPR042563">
    <property type="entry name" value="Ribosomal_protein_eS8_euk"/>
</dbReference>
<dbReference type="EMBL" id="JBFOLK010000006">
    <property type="protein sequence ID" value="KAL2506375.1"/>
    <property type="molecule type" value="Genomic_DNA"/>
</dbReference>
<dbReference type="InterPro" id="IPR022309">
    <property type="entry name" value="Ribosomal_Se8/biogenesis_NSA2"/>
</dbReference>
<feature type="region of interest" description="Disordered" evidence="5">
    <location>
        <begin position="213"/>
        <end position="284"/>
    </location>
</feature>
<dbReference type="FunFam" id="3.10.290.70:FF:000003">
    <property type="entry name" value="40S ribosomal protein S8"/>
    <property type="match status" value="1"/>
</dbReference>
<dbReference type="InterPro" id="IPR018283">
    <property type="entry name" value="Ribosomal_eS8_CS"/>
</dbReference>
<keyword evidence="3 4" id="KW-0687">Ribonucleoprotein</keyword>
<proteinExistence type="inferred from homology"/>
<dbReference type="GO" id="GO:0005840">
    <property type="term" value="C:ribosome"/>
    <property type="evidence" value="ECO:0007669"/>
    <property type="project" value="UniProtKB-KW"/>
</dbReference>
<reference evidence="7" key="1">
    <citation type="submission" date="2024-07" db="EMBL/GenBank/DDBJ databases">
        <title>Two chromosome-level genome assemblies of Korean endemic species Abeliophyllum distichum and Forsythia ovata (Oleaceae).</title>
        <authorList>
            <person name="Jang H."/>
        </authorList>
    </citation>
    <scope>NUCLEOTIDE SEQUENCE [LARGE SCALE GENOMIC DNA]</scope>
</reference>
<evidence type="ECO:0000313" key="6">
    <source>
        <dbReference type="EMBL" id="KAL2506375.1"/>
    </source>
</evidence>
<accession>A0ABD1T169</accession>
<dbReference type="FunFam" id="1.10.168.20:FF:000002">
    <property type="entry name" value="40S ribosomal protein S8"/>
    <property type="match status" value="1"/>
</dbReference>
<dbReference type="Pfam" id="PF01201">
    <property type="entry name" value="Ribosomal_S8e"/>
    <property type="match status" value="1"/>
</dbReference>
<feature type="compositionally biased region" description="Basic residues" evidence="5">
    <location>
        <begin position="8"/>
        <end position="26"/>
    </location>
</feature>
<dbReference type="PANTHER" id="PTHR10394">
    <property type="entry name" value="40S RIBOSOMAL PROTEIN S8"/>
    <property type="match status" value="1"/>
</dbReference>
<sequence length="284" mass="32077">MGISRDSMHKRRATGGKKKAWRKKRKYELGRQPANTKLSSNKTVRRVRVRGGNVKWRALRLDTGNYSWGSEAVTRKTRILDVVYNASNNELVRTQTLVKSAIVQVDAAPFKQWYLQHYGVDIGRKKKATTVKKEATEEGGEGTAAPEETKKSNHVLRKLEKRQQGRILDLHVEEQFGSGRLLACISSRPGQCGRADGYILEGKELEFYMKKLQRKKGKESKGGKSIRSSPPRKVATQRSVSVFDRLGHSSQIRREQEAQRKKGAPSTAASSVQDTLDELELMKQ</sequence>
<feature type="region of interest" description="Disordered" evidence="5">
    <location>
        <begin position="133"/>
        <end position="153"/>
    </location>
</feature>
<feature type="compositionally biased region" description="Acidic residues" evidence="5">
    <location>
        <begin position="275"/>
        <end position="284"/>
    </location>
</feature>
<feature type="compositionally biased region" description="Polar residues" evidence="5">
    <location>
        <begin position="33"/>
        <end position="42"/>
    </location>
</feature>
<keyword evidence="2 4" id="KW-0689">Ribosomal protein</keyword>
<dbReference type="InterPro" id="IPR001047">
    <property type="entry name" value="Ribosomal_eS8"/>
</dbReference>
<dbReference type="AlphaFoldDB" id="A0ABD1T169"/>
<evidence type="ECO:0000313" key="7">
    <source>
        <dbReference type="Proteomes" id="UP001604336"/>
    </source>
</evidence>
<feature type="region of interest" description="Disordered" evidence="5">
    <location>
        <begin position="1"/>
        <end position="42"/>
    </location>
</feature>
<dbReference type="CDD" id="cd11380">
    <property type="entry name" value="Ribosomal_S8e_like"/>
    <property type="match status" value="1"/>
</dbReference>
<dbReference type="Gene3D" id="3.10.290.70">
    <property type="match status" value="1"/>
</dbReference>
<gene>
    <name evidence="6" type="ORF">Adt_21996</name>
</gene>